<proteinExistence type="predicted"/>
<organism evidence="5 6">
    <name type="scientific">Gordonia defluvii</name>
    <dbReference type="NCBI Taxonomy" id="283718"/>
    <lineage>
        <taxon>Bacteria</taxon>
        <taxon>Bacillati</taxon>
        <taxon>Actinomycetota</taxon>
        <taxon>Actinomycetes</taxon>
        <taxon>Mycobacteriales</taxon>
        <taxon>Gordoniaceae</taxon>
        <taxon>Gordonia</taxon>
    </lineage>
</organism>
<sequence length="294" mass="29820">MRAAAPPPRLVVVATGPLATIQDLGRSGFAHLGVPRSGAADRGALRLANRLVGNPEHLAALEVSLGGFAVRAVGDIAIAATGADTQLLLDGRPTGRNATLLVHDGQHLLVGPPAHGCRTYLAVRGGVGAEPVLGSRSTDTLSGLGPSPLAVDDVVTAGGSGAAWPTTQSAPHRDDAAPTVVLAASPGPRADRLVDSTALFAGTWTVSAASNRVGTRLDRVDGPRLEHRPGLPELLSEGIAHGSVQVPPSGQPVLFGPDHPVTGGYPVIAVLTAESLDRAGQLTAGTTVRLRRVD</sequence>
<gene>
    <name evidence="5" type="ORF">GCM10010528_10080</name>
</gene>
<evidence type="ECO:0000256" key="1">
    <source>
        <dbReference type="ARBA" id="ARBA00022741"/>
    </source>
</evidence>
<keyword evidence="6" id="KW-1185">Reference proteome</keyword>
<feature type="domain" description="Carboxyltransferase" evidence="4">
    <location>
        <begin position="31"/>
        <end position="294"/>
    </location>
</feature>
<dbReference type="EMBL" id="BAAAVS010000017">
    <property type="protein sequence ID" value="GAA3030680.1"/>
    <property type="molecule type" value="Genomic_DNA"/>
</dbReference>
<dbReference type="RefSeq" id="WP_290713545.1">
    <property type="nucleotide sequence ID" value="NZ_BAAAVS010000017.1"/>
</dbReference>
<keyword evidence="1" id="KW-0547">Nucleotide-binding</keyword>
<dbReference type="PANTHER" id="PTHR43309:SF3">
    <property type="entry name" value="5-OXOPROLINASE SUBUNIT C"/>
    <property type="match status" value="1"/>
</dbReference>
<keyword evidence="2" id="KW-0378">Hydrolase</keyword>
<protein>
    <submittedName>
        <fullName evidence="5">5-oxoprolinase/urea amidolyase family protein</fullName>
    </submittedName>
</protein>
<dbReference type="SUPFAM" id="SSF50891">
    <property type="entry name" value="Cyclophilin-like"/>
    <property type="match status" value="1"/>
</dbReference>
<name>A0ABP6L467_9ACTN</name>
<dbReference type="InterPro" id="IPR052708">
    <property type="entry name" value="PxpC"/>
</dbReference>
<evidence type="ECO:0000256" key="2">
    <source>
        <dbReference type="ARBA" id="ARBA00022801"/>
    </source>
</evidence>
<comment type="caution">
    <text evidence="5">The sequence shown here is derived from an EMBL/GenBank/DDBJ whole genome shotgun (WGS) entry which is preliminary data.</text>
</comment>
<dbReference type="SMART" id="SM00797">
    <property type="entry name" value="AHS2"/>
    <property type="match status" value="1"/>
</dbReference>
<dbReference type="NCBIfam" id="TIGR00724">
    <property type="entry name" value="urea_amlyse_rel"/>
    <property type="match status" value="1"/>
</dbReference>
<accession>A0ABP6L467</accession>
<reference evidence="6" key="1">
    <citation type="journal article" date="2019" name="Int. J. Syst. Evol. Microbiol.">
        <title>The Global Catalogue of Microorganisms (GCM) 10K type strain sequencing project: providing services to taxonomists for standard genome sequencing and annotation.</title>
        <authorList>
            <consortium name="The Broad Institute Genomics Platform"/>
            <consortium name="The Broad Institute Genome Sequencing Center for Infectious Disease"/>
            <person name="Wu L."/>
            <person name="Ma J."/>
        </authorList>
    </citation>
    <scope>NUCLEOTIDE SEQUENCE [LARGE SCALE GENOMIC DNA]</scope>
    <source>
        <strain evidence="6">JCM 14234</strain>
    </source>
</reference>
<evidence type="ECO:0000313" key="6">
    <source>
        <dbReference type="Proteomes" id="UP001501035"/>
    </source>
</evidence>
<evidence type="ECO:0000256" key="3">
    <source>
        <dbReference type="ARBA" id="ARBA00022840"/>
    </source>
</evidence>
<dbReference type="Pfam" id="PF02626">
    <property type="entry name" value="CT_A_B"/>
    <property type="match status" value="1"/>
</dbReference>
<dbReference type="InterPro" id="IPR029000">
    <property type="entry name" value="Cyclophilin-like_dom_sf"/>
</dbReference>
<dbReference type="InterPro" id="IPR003778">
    <property type="entry name" value="CT_A_B"/>
</dbReference>
<keyword evidence="3" id="KW-0067">ATP-binding</keyword>
<dbReference type="Gene3D" id="2.40.100.10">
    <property type="entry name" value="Cyclophilin-like"/>
    <property type="match status" value="1"/>
</dbReference>
<evidence type="ECO:0000259" key="4">
    <source>
        <dbReference type="SMART" id="SM00797"/>
    </source>
</evidence>
<evidence type="ECO:0000313" key="5">
    <source>
        <dbReference type="EMBL" id="GAA3030680.1"/>
    </source>
</evidence>
<dbReference type="PANTHER" id="PTHR43309">
    <property type="entry name" value="5-OXOPROLINASE SUBUNIT C"/>
    <property type="match status" value="1"/>
</dbReference>
<dbReference type="Proteomes" id="UP001501035">
    <property type="component" value="Unassembled WGS sequence"/>
</dbReference>